<dbReference type="InterPro" id="IPR011990">
    <property type="entry name" value="TPR-like_helical_dom_sf"/>
</dbReference>
<dbReference type="PANTHER" id="PTHR45138:SF9">
    <property type="entry name" value="DIGUANYLATE CYCLASE DGCM-RELATED"/>
    <property type="match status" value="1"/>
</dbReference>
<dbReference type="NCBIfam" id="TIGR00254">
    <property type="entry name" value="GGDEF"/>
    <property type="match status" value="1"/>
</dbReference>
<feature type="domain" description="GGDEF" evidence="1">
    <location>
        <begin position="354"/>
        <end position="485"/>
    </location>
</feature>
<reference evidence="2 3" key="1">
    <citation type="journal article" date="2019" name="Int. J. Syst. Evol. Microbiol.">
        <title>The Global Catalogue of Microorganisms (GCM) 10K type strain sequencing project: providing services to taxonomists for standard genome sequencing and annotation.</title>
        <authorList>
            <consortium name="The Broad Institute Genomics Platform"/>
            <consortium name="The Broad Institute Genome Sequencing Center for Infectious Disease"/>
            <person name="Wu L."/>
            <person name="Ma J."/>
        </authorList>
    </citation>
    <scope>NUCLEOTIDE SEQUENCE [LARGE SCALE GENOMIC DNA]</scope>
    <source>
        <strain evidence="2 3">JCM 10303</strain>
    </source>
</reference>
<gene>
    <name evidence="2" type="ORF">GCM10009533_45220</name>
</gene>
<dbReference type="Gene3D" id="1.25.40.10">
    <property type="entry name" value="Tetratricopeptide repeat domain"/>
    <property type="match status" value="2"/>
</dbReference>
<protein>
    <recommendedName>
        <fullName evidence="1">GGDEF domain-containing protein</fullName>
    </recommendedName>
</protein>
<accession>A0ABN1DEJ0</accession>
<dbReference type="PANTHER" id="PTHR45138">
    <property type="entry name" value="REGULATORY COMPONENTS OF SENSORY TRANSDUCTION SYSTEM"/>
    <property type="match status" value="1"/>
</dbReference>
<keyword evidence="3" id="KW-1185">Reference proteome</keyword>
<name>A0ABN1DEJ0_SACER</name>
<dbReference type="RefSeq" id="WP_009948876.1">
    <property type="nucleotide sequence ID" value="NZ_BAAAGS010000032.1"/>
</dbReference>
<dbReference type="SMART" id="SM00267">
    <property type="entry name" value="GGDEF"/>
    <property type="match status" value="1"/>
</dbReference>
<organism evidence="2 3">
    <name type="scientific">Saccharopolyspora erythraea</name>
    <name type="common">Streptomyces erythraeus</name>
    <dbReference type="NCBI Taxonomy" id="1836"/>
    <lineage>
        <taxon>Bacteria</taxon>
        <taxon>Bacillati</taxon>
        <taxon>Actinomycetota</taxon>
        <taxon>Actinomycetes</taxon>
        <taxon>Pseudonocardiales</taxon>
        <taxon>Pseudonocardiaceae</taxon>
        <taxon>Saccharopolyspora</taxon>
    </lineage>
</organism>
<dbReference type="PROSITE" id="PS50887">
    <property type="entry name" value="GGDEF"/>
    <property type="match status" value="1"/>
</dbReference>
<dbReference type="InterPro" id="IPR029787">
    <property type="entry name" value="Nucleotide_cyclase"/>
</dbReference>
<dbReference type="SUPFAM" id="SSF55073">
    <property type="entry name" value="Nucleotide cyclase"/>
    <property type="match status" value="1"/>
</dbReference>
<evidence type="ECO:0000313" key="3">
    <source>
        <dbReference type="Proteomes" id="UP001500729"/>
    </source>
</evidence>
<proteinExistence type="predicted"/>
<dbReference type="Pfam" id="PF00990">
    <property type="entry name" value="GGDEF"/>
    <property type="match status" value="1"/>
</dbReference>
<dbReference type="EMBL" id="BAAAGS010000032">
    <property type="protein sequence ID" value="GAA0541128.1"/>
    <property type="molecule type" value="Genomic_DNA"/>
</dbReference>
<dbReference type="Proteomes" id="UP001500729">
    <property type="component" value="Unassembled WGS sequence"/>
</dbReference>
<dbReference type="InterPro" id="IPR043128">
    <property type="entry name" value="Rev_trsase/Diguanyl_cyclase"/>
</dbReference>
<sequence>MHDTDPLLARHIPDRDREVRFLLDAGRLEESEALFDDAIAAAPNTIEPGWDRSAVLAHRAILAWRLGRVLLALELAAEAWAGVHTGRPAKAAAAHTLGMLGYLLEGHRAAAMELLSTAVRMAREAGAWETLAHCLLLEGTAYAHRALNRDDPDPVSKLARALVLFDETLSLPGGRAVRRRALAGSSRALAGLGELAQAEDRAREAVTGDGGAEDLFCASVANWTLACVRRTQGRLVEARDFAASATDLAESIRDALLTRRYSQDLAAICAELGDHVGEVSALRRAIRAGDATLQVLHAGLGQALEQHRLTAQAEQWAEAADRAATRDPLTGLVNRLGFDRRGPALLERAIANSGTPWMILFDVDRFKDINDRFGHLVGDFVLQEAGRVVQRECGPDDLLCRWAGDEFVLLLRERTDQEGPAVAERIRRAVQQHDWHSKLGGGPSPTISVGVAAGPTTLPALFTAADRALYRAKNAGRNTIAIDTSDRLVGREVGISR</sequence>
<dbReference type="InterPro" id="IPR000160">
    <property type="entry name" value="GGDEF_dom"/>
</dbReference>
<comment type="caution">
    <text evidence="2">The sequence shown here is derived from an EMBL/GenBank/DDBJ whole genome shotgun (WGS) entry which is preliminary data.</text>
</comment>
<dbReference type="CDD" id="cd01949">
    <property type="entry name" value="GGDEF"/>
    <property type="match status" value="1"/>
</dbReference>
<evidence type="ECO:0000259" key="1">
    <source>
        <dbReference type="PROSITE" id="PS50887"/>
    </source>
</evidence>
<dbReference type="InterPro" id="IPR050469">
    <property type="entry name" value="Diguanylate_Cyclase"/>
</dbReference>
<evidence type="ECO:0000313" key="2">
    <source>
        <dbReference type="EMBL" id="GAA0541128.1"/>
    </source>
</evidence>
<dbReference type="Gene3D" id="3.30.70.270">
    <property type="match status" value="1"/>
</dbReference>